<sequence>MNQEKWMDLSINQIIRSKHVKCNMKVDLLKDFFNSSDKVAKNKQYRQKKLNSSILSSSSVNQKLSLTSQNQSIIKQGSGTQQQQPNINNMKRNKSNNNNLWQDVKNSFDSSKKNNSSNNLQQLENCTQEANFEVKKQEMEIDNFLESEAMFYDHIFRDINSIFIDLFYQKFNLIQDKVIQNKNNSQQENRNDRSTLIDKKISLSSQDDENRNSNFRSNSVNENKLQNSQILRQLTVQQKQQINQSKQLRKSLEDKRKTLKQIQISKIIESQKDNYYECNQNSFRQDYLSGYNFDNNQGYLQNLEHSEQYNQFVQSLLQTNKNKQKQLVKKELKLWQQMCLDVQIRNYVFQINKNLTILVFKLQKT</sequence>
<organism evidence="2 3">
    <name type="scientific">Pseudocohnilembus persalinus</name>
    <name type="common">Ciliate</name>
    <dbReference type="NCBI Taxonomy" id="266149"/>
    <lineage>
        <taxon>Eukaryota</taxon>
        <taxon>Sar</taxon>
        <taxon>Alveolata</taxon>
        <taxon>Ciliophora</taxon>
        <taxon>Intramacronucleata</taxon>
        <taxon>Oligohymenophorea</taxon>
        <taxon>Scuticociliatia</taxon>
        <taxon>Philasterida</taxon>
        <taxon>Pseudocohnilembidae</taxon>
        <taxon>Pseudocohnilembus</taxon>
    </lineage>
</organism>
<proteinExistence type="predicted"/>
<evidence type="ECO:0000313" key="2">
    <source>
        <dbReference type="EMBL" id="KRX11055.1"/>
    </source>
</evidence>
<dbReference type="AlphaFoldDB" id="A0A0V0R991"/>
<dbReference type="InParanoid" id="A0A0V0R991"/>
<evidence type="ECO:0000313" key="3">
    <source>
        <dbReference type="Proteomes" id="UP000054937"/>
    </source>
</evidence>
<feature type="compositionally biased region" description="Low complexity" evidence="1">
    <location>
        <begin position="86"/>
        <end position="119"/>
    </location>
</feature>
<feature type="region of interest" description="Disordered" evidence="1">
    <location>
        <begin position="74"/>
        <end position="120"/>
    </location>
</feature>
<reference evidence="2 3" key="1">
    <citation type="journal article" date="2015" name="Sci. Rep.">
        <title>Genome of the facultative scuticociliatosis pathogen Pseudocohnilembus persalinus provides insight into its virulence through horizontal gene transfer.</title>
        <authorList>
            <person name="Xiong J."/>
            <person name="Wang G."/>
            <person name="Cheng J."/>
            <person name="Tian M."/>
            <person name="Pan X."/>
            <person name="Warren A."/>
            <person name="Jiang C."/>
            <person name="Yuan D."/>
            <person name="Miao W."/>
        </authorList>
    </citation>
    <scope>NUCLEOTIDE SEQUENCE [LARGE SCALE GENOMIC DNA]</scope>
    <source>
        <strain evidence="2">36N120E</strain>
    </source>
</reference>
<evidence type="ECO:0000256" key="1">
    <source>
        <dbReference type="SAM" id="MobiDB-lite"/>
    </source>
</evidence>
<protein>
    <submittedName>
        <fullName evidence="2">Uncharacterized protein</fullName>
    </submittedName>
</protein>
<feature type="compositionally biased region" description="Basic and acidic residues" evidence="1">
    <location>
        <begin position="189"/>
        <end position="201"/>
    </location>
</feature>
<dbReference type="EMBL" id="LDAU01000007">
    <property type="protein sequence ID" value="KRX11055.1"/>
    <property type="molecule type" value="Genomic_DNA"/>
</dbReference>
<accession>A0A0V0R991</accession>
<keyword evidence="3" id="KW-1185">Reference proteome</keyword>
<feature type="compositionally biased region" description="Low complexity" evidence="1">
    <location>
        <begin position="212"/>
        <end position="222"/>
    </location>
</feature>
<feature type="region of interest" description="Disordered" evidence="1">
    <location>
        <begin position="184"/>
        <end position="222"/>
    </location>
</feature>
<name>A0A0V0R991_PSEPJ</name>
<dbReference type="Proteomes" id="UP000054937">
    <property type="component" value="Unassembled WGS sequence"/>
</dbReference>
<feature type="compositionally biased region" description="Polar residues" evidence="1">
    <location>
        <begin position="74"/>
        <end position="85"/>
    </location>
</feature>
<gene>
    <name evidence="2" type="ORF">PPERSA_05164</name>
</gene>
<comment type="caution">
    <text evidence="2">The sequence shown here is derived from an EMBL/GenBank/DDBJ whole genome shotgun (WGS) entry which is preliminary data.</text>
</comment>